<comment type="similarity">
    <text evidence="1">Belongs to the ABC transporter superfamily.</text>
</comment>
<dbReference type="SMART" id="SM00382">
    <property type="entry name" value="AAA"/>
    <property type="match status" value="1"/>
</dbReference>
<accession>K0Q5H0</accession>
<organism evidence="6 7">
    <name type="scientific">Rhizobium mesoamericanum STM3625</name>
    <dbReference type="NCBI Taxonomy" id="1211777"/>
    <lineage>
        <taxon>Bacteria</taxon>
        <taxon>Pseudomonadati</taxon>
        <taxon>Pseudomonadota</taxon>
        <taxon>Alphaproteobacteria</taxon>
        <taxon>Hyphomicrobiales</taxon>
        <taxon>Rhizobiaceae</taxon>
        <taxon>Rhizobium/Agrobacterium group</taxon>
        <taxon>Rhizobium</taxon>
    </lineage>
</organism>
<dbReference type="PANTHER" id="PTHR42781:SF4">
    <property type="entry name" value="SPERMIDINE_PUTRESCINE IMPORT ATP-BINDING PROTEIN POTA"/>
    <property type="match status" value="1"/>
</dbReference>
<dbReference type="Gene3D" id="2.40.50.140">
    <property type="entry name" value="Nucleic acid-binding proteins"/>
    <property type="match status" value="1"/>
</dbReference>
<dbReference type="GO" id="GO:0015847">
    <property type="term" value="P:putrescine transport"/>
    <property type="evidence" value="ECO:0007669"/>
    <property type="project" value="UniProtKB-ARBA"/>
</dbReference>
<dbReference type="RefSeq" id="WP_007537548.1">
    <property type="nucleotide sequence ID" value="NZ_HF536773.1"/>
</dbReference>
<feature type="domain" description="ABC transporter" evidence="5">
    <location>
        <begin position="5"/>
        <end position="235"/>
    </location>
</feature>
<sequence>MTATVSIENATKTFGNFTALDDVCLEINAGEFIVLLGPSGCGKTTLLSILGGFLVPTKGRIAIGGKEMTNVPPAKRPTTTMFQDYALFPHMKLKDNVGFGLRMRGVGKAQREERAKAFLDLVGLKSSADKKPHELSGGQRQRVALARALAVDPDVLLLDEPLGALDLKLRRQMQDELKAIQKRVGTTFIHVTHDQEEAMAIGDRIVVMNQGKIEDFGPPSEIYMRPRSLFAAGFMGEVNFVPGTISDVDSSHAIVETRLGKVSLPKACFTAGTPSAGQPTTLCIRPEHFRRAGEGDVAVTALGQATVASSAFFGTHYRCHLAPASAPETSIIAHMPQSAAVMEGQAVNIAVNVGDIVALPSKQA</sequence>
<dbReference type="STRING" id="1211777.BN77_p11198"/>
<proteinExistence type="inferred from homology"/>
<dbReference type="GO" id="GO:0005524">
    <property type="term" value="F:ATP binding"/>
    <property type="evidence" value="ECO:0007669"/>
    <property type="project" value="UniProtKB-KW"/>
</dbReference>
<keyword evidence="4 6" id="KW-0067">ATP-binding</keyword>
<evidence type="ECO:0000313" key="6">
    <source>
        <dbReference type="EMBL" id="CCM78514.1"/>
    </source>
</evidence>
<dbReference type="InterPro" id="IPR012340">
    <property type="entry name" value="NA-bd_OB-fold"/>
</dbReference>
<dbReference type="GO" id="GO:0016887">
    <property type="term" value="F:ATP hydrolysis activity"/>
    <property type="evidence" value="ECO:0007669"/>
    <property type="project" value="InterPro"/>
</dbReference>
<dbReference type="GO" id="GO:0043190">
    <property type="term" value="C:ATP-binding cassette (ABC) transporter complex"/>
    <property type="evidence" value="ECO:0007669"/>
    <property type="project" value="InterPro"/>
</dbReference>
<evidence type="ECO:0000256" key="2">
    <source>
        <dbReference type="ARBA" id="ARBA00022448"/>
    </source>
</evidence>
<gene>
    <name evidence="6" type="primary">ydcT</name>
    <name evidence="6" type="ORF">BN77_p11198</name>
</gene>
<evidence type="ECO:0000259" key="5">
    <source>
        <dbReference type="PROSITE" id="PS50893"/>
    </source>
</evidence>
<dbReference type="PROSITE" id="PS50893">
    <property type="entry name" value="ABC_TRANSPORTER_2"/>
    <property type="match status" value="1"/>
</dbReference>
<reference evidence="6 7" key="1">
    <citation type="journal article" date="2013" name="Genome Announc.">
        <title>Draft Genome Sequence of Rhizobium mesoamericanum STM3625, a Nitrogen-Fixing Symbiont of Mimosa pudica Isolated in French Guiana (South America).</title>
        <authorList>
            <person name="Moulin L."/>
            <person name="Mornico D."/>
            <person name="Melkonian R."/>
            <person name="Klonowska A."/>
        </authorList>
    </citation>
    <scope>NUCLEOTIDE SEQUENCE [LARGE SCALE GENOMIC DNA]</scope>
    <source>
        <strain evidence="6 7">STM3625</strain>
    </source>
</reference>
<dbReference type="InterPro" id="IPR027417">
    <property type="entry name" value="P-loop_NTPase"/>
</dbReference>
<evidence type="ECO:0000256" key="4">
    <source>
        <dbReference type="ARBA" id="ARBA00022840"/>
    </source>
</evidence>
<dbReference type="GO" id="GO:0022857">
    <property type="term" value="F:transmembrane transporter activity"/>
    <property type="evidence" value="ECO:0007669"/>
    <property type="project" value="InterPro"/>
</dbReference>
<dbReference type="Gene3D" id="3.40.50.300">
    <property type="entry name" value="P-loop containing nucleotide triphosphate hydrolases"/>
    <property type="match status" value="1"/>
</dbReference>
<comment type="caution">
    <text evidence="6">The sequence shown here is derived from an EMBL/GenBank/DDBJ whole genome shotgun (WGS) entry which is preliminary data.</text>
</comment>
<keyword evidence="3" id="KW-0547">Nucleotide-binding</keyword>
<dbReference type="eggNOG" id="COG3842">
    <property type="taxonomic scope" value="Bacteria"/>
</dbReference>
<name>K0Q5H0_9HYPH</name>
<dbReference type="InterPro" id="IPR003593">
    <property type="entry name" value="AAA+_ATPase"/>
</dbReference>
<dbReference type="InterPro" id="IPR050093">
    <property type="entry name" value="ABC_SmlMolc_Importer"/>
</dbReference>
<dbReference type="Pfam" id="PF08402">
    <property type="entry name" value="TOBE_2"/>
    <property type="match status" value="1"/>
</dbReference>
<dbReference type="InterPro" id="IPR003439">
    <property type="entry name" value="ABC_transporter-like_ATP-bd"/>
</dbReference>
<keyword evidence="2" id="KW-0813">Transport</keyword>
<dbReference type="PROSITE" id="PS00211">
    <property type="entry name" value="ABC_TRANSPORTER_1"/>
    <property type="match status" value="1"/>
</dbReference>
<dbReference type="Proteomes" id="UP000009319">
    <property type="component" value="Unassembled WGS sequence"/>
</dbReference>
<keyword evidence="7" id="KW-1185">Reference proteome</keyword>
<dbReference type="EMBL" id="CANI01000039">
    <property type="protein sequence ID" value="CCM78514.1"/>
    <property type="molecule type" value="Genomic_DNA"/>
</dbReference>
<dbReference type="AlphaFoldDB" id="K0Q5H0"/>
<evidence type="ECO:0000313" key="7">
    <source>
        <dbReference type="Proteomes" id="UP000009319"/>
    </source>
</evidence>
<dbReference type="SUPFAM" id="SSF50331">
    <property type="entry name" value="MOP-like"/>
    <property type="match status" value="1"/>
</dbReference>
<dbReference type="InterPro" id="IPR013611">
    <property type="entry name" value="Transp-assoc_OB_typ2"/>
</dbReference>
<dbReference type="HOGENOM" id="CLU_000604_1_1_5"/>
<evidence type="ECO:0000256" key="1">
    <source>
        <dbReference type="ARBA" id="ARBA00005417"/>
    </source>
</evidence>
<dbReference type="PANTHER" id="PTHR42781">
    <property type="entry name" value="SPERMIDINE/PUTRESCINE IMPORT ATP-BINDING PROTEIN POTA"/>
    <property type="match status" value="1"/>
</dbReference>
<dbReference type="FunFam" id="3.40.50.300:FF:000133">
    <property type="entry name" value="Spermidine/putrescine import ATP-binding protein PotA"/>
    <property type="match status" value="1"/>
</dbReference>
<evidence type="ECO:0000256" key="3">
    <source>
        <dbReference type="ARBA" id="ARBA00022741"/>
    </source>
</evidence>
<dbReference type="SUPFAM" id="SSF52540">
    <property type="entry name" value="P-loop containing nucleoside triphosphate hydrolases"/>
    <property type="match status" value="1"/>
</dbReference>
<protein>
    <submittedName>
        <fullName evidence="6">Putative spermidine/putrescine transporter subunit ATP-binding component of ABC superfamily tranporter</fullName>
    </submittedName>
</protein>
<dbReference type="Pfam" id="PF00005">
    <property type="entry name" value="ABC_tran"/>
    <property type="match status" value="1"/>
</dbReference>
<dbReference type="Gene3D" id="2.40.50.100">
    <property type="match status" value="1"/>
</dbReference>
<dbReference type="InterPro" id="IPR008995">
    <property type="entry name" value="Mo/tungstate-bd_C_term_dom"/>
</dbReference>
<dbReference type="InterPro" id="IPR017871">
    <property type="entry name" value="ABC_transporter-like_CS"/>
</dbReference>